<dbReference type="AlphaFoldDB" id="A0A6N3DGM0"/>
<protein>
    <submittedName>
        <fullName evidence="6">Stage V sporulation protein D</fullName>
    </submittedName>
</protein>
<dbReference type="InterPro" id="IPR050515">
    <property type="entry name" value="Beta-lactam/transpept"/>
</dbReference>
<dbReference type="GO" id="GO:0008658">
    <property type="term" value="F:penicillin binding"/>
    <property type="evidence" value="ECO:0007669"/>
    <property type="project" value="InterPro"/>
</dbReference>
<reference evidence="6" key="1">
    <citation type="submission" date="2019-11" db="EMBL/GenBank/DDBJ databases">
        <authorList>
            <person name="Feng L."/>
        </authorList>
    </citation>
    <scope>NUCLEOTIDE SEQUENCE</scope>
    <source>
        <strain evidence="6">PclaraLFYP37</strain>
    </source>
</reference>
<comment type="subcellular location">
    <subcellularLocation>
        <location evidence="1">Membrane</location>
    </subcellularLocation>
</comment>
<organism evidence="6">
    <name type="scientific">Paraprevotella clara</name>
    <dbReference type="NCBI Taxonomy" id="454154"/>
    <lineage>
        <taxon>Bacteria</taxon>
        <taxon>Pseudomonadati</taxon>
        <taxon>Bacteroidota</taxon>
        <taxon>Bacteroidia</taxon>
        <taxon>Bacteroidales</taxon>
        <taxon>Prevotellaceae</taxon>
        <taxon>Paraprevotella</taxon>
    </lineage>
</organism>
<evidence type="ECO:0000256" key="4">
    <source>
        <dbReference type="SAM" id="Phobius"/>
    </source>
</evidence>
<evidence type="ECO:0000313" key="6">
    <source>
        <dbReference type="EMBL" id="VYU25921.1"/>
    </source>
</evidence>
<dbReference type="SUPFAM" id="SSF56601">
    <property type="entry name" value="beta-lactamase/transpeptidase-like"/>
    <property type="match status" value="1"/>
</dbReference>
<keyword evidence="2" id="KW-0378">Hydrolase</keyword>
<dbReference type="Pfam" id="PF03717">
    <property type="entry name" value="PBP_dimer"/>
    <property type="match status" value="1"/>
</dbReference>
<dbReference type="SUPFAM" id="SSF56519">
    <property type="entry name" value="Penicillin binding protein dimerisation domain"/>
    <property type="match status" value="1"/>
</dbReference>
<dbReference type="GO" id="GO:0004180">
    <property type="term" value="F:carboxypeptidase activity"/>
    <property type="evidence" value="ECO:0007669"/>
    <property type="project" value="UniProtKB-KW"/>
</dbReference>
<dbReference type="Gene3D" id="3.30.450.330">
    <property type="match status" value="1"/>
</dbReference>
<dbReference type="Gene3D" id="3.40.710.10">
    <property type="entry name" value="DD-peptidase/beta-lactamase superfamily"/>
    <property type="match status" value="1"/>
</dbReference>
<name>A0A6N3DGM0_9BACT</name>
<dbReference type="RefSeq" id="WP_302978297.1">
    <property type="nucleotide sequence ID" value="NZ_CACRUT010000015.1"/>
</dbReference>
<dbReference type="GO" id="GO:0005886">
    <property type="term" value="C:plasma membrane"/>
    <property type="evidence" value="ECO:0007669"/>
    <property type="project" value="TreeGrafter"/>
</dbReference>
<sequence>MNFDNKKIMPRFFVVIVLMSLGGLYILGNAAYLMFVESEYWTQVSRKLVKENVPIPAKRGNILSADGQIMASSLPEYKIYMDYVASDKNPETAKELQAWRDSVLIADLDSISQGLSKIFPDKTAGYFKKRLKKGKKLRRRNWQIYGRRISYIQYKECKKLPLFRESPFKGGFYAEEFNQRKKPYGSLATRTLGALYASKDSARYGLELSYDSILRGKEGVSHRAKVRNKWLSLVDAPPVDGNDIETTIDVSMQDAAEKALLKQLKNINGDVGVVVLMEVATGDVKAIVNMTKCADGEYREVKNNAVSDLMEPGSTFKTASIMVALEDGKISKNDFVDTGNGQWEMHGRVMKDHNWRRGGYGRISVPEVLMYSSNIGVSRLIDDNYKDHPEKFVDGLYREGVGIPLNIPLMGSGEPRVRRPKKDGSNWSKTALPWMSIGYETQMPPIATLTFYNAIANGGKMVRPRFVKAVRKNGEIVREFPVEVIKERICSPKTLNDIQEILEMVVSKGLGKKAGCKDFKVSGKTGTAQVAQGRGGYHGGRMKYLISFCGYYPSDRPKYSCIVAIQKSGLPASGGGHCGPVFSEIAQSVMAKGVYRDVSEASDSASVFVPDVLDGDMNATRAVLKELDIPFRQDWSTDESGKSVWGKAVNSGNVVTLRGDNTPMEIVPDVKGMGAKDAVYMLESRGLKVKLEGVGRVVSQSIPPYVKYKKGQTIQIKLKR</sequence>
<dbReference type="InterPro" id="IPR036138">
    <property type="entry name" value="PBP_dimer_sf"/>
</dbReference>
<accession>A0A6N3DGM0</accession>
<keyword evidence="4" id="KW-0812">Transmembrane</keyword>
<feature type="transmembrane region" description="Helical" evidence="4">
    <location>
        <begin position="12"/>
        <end position="35"/>
    </location>
</feature>
<dbReference type="InterPro" id="IPR001460">
    <property type="entry name" value="PCN-bd_Tpept"/>
</dbReference>
<keyword evidence="4" id="KW-1133">Transmembrane helix</keyword>
<dbReference type="Gene3D" id="3.90.1310.10">
    <property type="entry name" value="Penicillin-binding protein 2a (Domain 2)"/>
    <property type="match status" value="1"/>
</dbReference>
<evidence type="ECO:0000259" key="5">
    <source>
        <dbReference type="PROSITE" id="PS51178"/>
    </source>
</evidence>
<dbReference type="GO" id="GO:0071555">
    <property type="term" value="P:cell wall organization"/>
    <property type="evidence" value="ECO:0007669"/>
    <property type="project" value="TreeGrafter"/>
</dbReference>
<dbReference type="Pfam" id="PF00905">
    <property type="entry name" value="Transpeptidase"/>
    <property type="match status" value="1"/>
</dbReference>
<evidence type="ECO:0000256" key="1">
    <source>
        <dbReference type="ARBA" id="ARBA00004370"/>
    </source>
</evidence>
<dbReference type="PANTHER" id="PTHR30627">
    <property type="entry name" value="PEPTIDOGLYCAN D,D-TRANSPEPTIDASE"/>
    <property type="match status" value="1"/>
</dbReference>
<dbReference type="PANTHER" id="PTHR30627:SF1">
    <property type="entry name" value="PEPTIDOGLYCAN D,D-TRANSPEPTIDASE FTSI"/>
    <property type="match status" value="1"/>
</dbReference>
<dbReference type="Gene3D" id="3.30.10.20">
    <property type="match status" value="1"/>
</dbReference>
<gene>
    <name evidence="6" type="primary">spoVD</name>
    <name evidence="6" type="ORF">PCLFYP37_02332</name>
</gene>
<evidence type="ECO:0000256" key="3">
    <source>
        <dbReference type="ARBA" id="ARBA00023136"/>
    </source>
</evidence>
<evidence type="ECO:0000256" key="2">
    <source>
        <dbReference type="ARBA" id="ARBA00022645"/>
    </source>
</evidence>
<dbReference type="InterPro" id="IPR012338">
    <property type="entry name" value="Beta-lactam/transpept-like"/>
</dbReference>
<keyword evidence="2" id="KW-0121">Carboxypeptidase</keyword>
<feature type="domain" description="PASTA" evidence="5">
    <location>
        <begin position="661"/>
        <end position="720"/>
    </location>
</feature>
<dbReference type="SMART" id="SM00740">
    <property type="entry name" value="PASTA"/>
    <property type="match status" value="1"/>
</dbReference>
<dbReference type="InterPro" id="IPR005543">
    <property type="entry name" value="PASTA_dom"/>
</dbReference>
<dbReference type="Pfam" id="PF03793">
    <property type="entry name" value="PASTA"/>
    <property type="match status" value="1"/>
</dbReference>
<keyword evidence="2" id="KW-0645">Protease</keyword>
<dbReference type="PROSITE" id="PS51178">
    <property type="entry name" value="PASTA"/>
    <property type="match status" value="1"/>
</dbReference>
<dbReference type="InterPro" id="IPR005311">
    <property type="entry name" value="PBP_dimer"/>
</dbReference>
<dbReference type="CDD" id="cd06575">
    <property type="entry name" value="PASTA_Pbp2x-like_2"/>
    <property type="match status" value="1"/>
</dbReference>
<proteinExistence type="predicted"/>
<keyword evidence="3 4" id="KW-0472">Membrane</keyword>
<dbReference type="EMBL" id="CACRUT010000015">
    <property type="protein sequence ID" value="VYU25921.1"/>
    <property type="molecule type" value="Genomic_DNA"/>
</dbReference>
<dbReference type="SUPFAM" id="SSF54184">
    <property type="entry name" value="Penicillin-binding protein 2x (pbp-2x), c-terminal domain"/>
    <property type="match status" value="1"/>
</dbReference>